<sequence>MPRLKSPALPGHTLTFTMDLVTVLLSVVVILFLATVFKNRKQGNYKNFPPGPKPLPIIGNVLMMDTGKTP</sequence>
<organism evidence="2 3">
    <name type="scientific">Ranitomeya imitator</name>
    <name type="common">mimic poison frog</name>
    <dbReference type="NCBI Taxonomy" id="111125"/>
    <lineage>
        <taxon>Eukaryota</taxon>
        <taxon>Metazoa</taxon>
        <taxon>Chordata</taxon>
        <taxon>Craniata</taxon>
        <taxon>Vertebrata</taxon>
        <taxon>Euteleostomi</taxon>
        <taxon>Amphibia</taxon>
        <taxon>Batrachia</taxon>
        <taxon>Anura</taxon>
        <taxon>Neobatrachia</taxon>
        <taxon>Hyloidea</taxon>
        <taxon>Dendrobatidae</taxon>
        <taxon>Dendrobatinae</taxon>
        <taxon>Ranitomeya</taxon>
    </lineage>
</organism>
<keyword evidence="3" id="KW-1185">Reference proteome</keyword>
<protein>
    <recommendedName>
        <fullName evidence="4">Cytochrome P450</fullName>
    </recommendedName>
</protein>
<name>A0ABN9LIQ7_9NEOB</name>
<evidence type="ECO:0008006" key="4">
    <source>
        <dbReference type="Google" id="ProtNLM"/>
    </source>
</evidence>
<evidence type="ECO:0000256" key="1">
    <source>
        <dbReference type="SAM" id="Phobius"/>
    </source>
</evidence>
<proteinExistence type="predicted"/>
<comment type="caution">
    <text evidence="2">The sequence shown here is derived from an EMBL/GenBank/DDBJ whole genome shotgun (WGS) entry which is preliminary data.</text>
</comment>
<feature type="transmembrane region" description="Helical" evidence="1">
    <location>
        <begin position="20"/>
        <end position="37"/>
    </location>
</feature>
<keyword evidence="1" id="KW-1133">Transmembrane helix</keyword>
<evidence type="ECO:0000313" key="3">
    <source>
        <dbReference type="Proteomes" id="UP001176940"/>
    </source>
</evidence>
<dbReference type="Proteomes" id="UP001176940">
    <property type="component" value="Unassembled WGS sequence"/>
</dbReference>
<accession>A0ABN9LIQ7</accession>
<gene>
    <name evidence="2" type="ORF">RIMI_LOCUS9722933</name>
</gene>
<reference evidence="2" key="1">
    <citation type="submission" date="2023-07" db="EMBL/GenBank/DDBJ databases">
        <authorList>
            <person name="Stuckert A."/>
        </authorList>
    </citation>
    <scope>NUCLEOTIDE SEQUENCE</scope>
</reference>
<dbReference type="EMBL" id="CAUEEQ010020400">
    <property type="protein sequence ID" value="CAJ0942820.1"/>
    <property type="molecule type" value="Genomic_DNA"/>
</dbReference>
<evidence type="ECO:0000313" key="2">
    <source>
        <dbReference type="EMBL" id="CAJ0942820.1"/>
    </source>
</evidence>
<keyword evidence="1" id="KW-0472">Membrane</keyword>
<keyword evidence="1" id="KW-0812">Transmembrane</keyword>